<name>A0A914PJP5_9BILA</name>
<dbReference type="GO" id="GO:0140662">
    <property type="term" value="F:ATP-dependent protein folding chaperone"/>
    <property type="evidence" value="ECO:0007669"/>
    <property type="project" value="InterPro"/>
</dbReference>
<dbReference type="InterPro" id="IPR013126">
    <property type="entry name" value="Hsp_70_fam"/>
</dbReference>
<keyword evidence="2" id="KW-0547">Nucleotide-binding</keyword>
<keyword evidence="4" id="KW-1185">Reference proteome</keyword>
<dbReference type="InterPro" id="IPR043129">
    <property type="entry name" value="ATPase_NBD"/>
</dbReference>
<dbReference type="Gene3D" id="3.90.640.10">
    <property type="entry name" value="Actin, Chain A, domain 4"/>
    <property type="match status" value="1"/>
</dbReference>
<keyword evidence="3" id="KW-0067">ATP-binding</keyword>
<evidence type="ECO:0000256" key="3">
    <source>
        <dbReference type="ARBA" id="ARBA00022840"/>
    </source>
</evidence>
<evidence type="ECO:0000256" key="1">
    <source>
        <dbReference type="ARBA" id="ARBA00007381"/>
    </source>
</evidence>
<dbReference type="FunFam" id="3.30.30.30:FF:000005">
    <property type="entry name" value="Heat shock protein ssb1"/>
    <property type="match status" value="1"/>
</dbReference>
<reference evidence="5" key="1">
    <citation type="submission" date="2022-11" db="UniProtKB">
        <authorList>
            <consortium name="WormBaseParasite"/>
        </authorList>
    </citation>
    <scope>IDENTIFICATION</scope>
</reference>
<comment type="similarity">
    <text evidence="1">Belongs to the heat shock protein 70 family.</text>
</comment>
<accession>A0A914PJP5</accession>
<dbReference type="Gene3D" id="3.30.420.40">
    <property type="match status" value="2"/>
</dbReference>
<dbReference type="PRINTS" id="PR00301">
    <property type="entry name" value="HEATSHOCK70"/>
</dbReference>
<dbReference type="AlphaFoldDB" id="A0A914PJP5"/>
<dbReference type="Proteomes" id="UP000887578">
    <property type="component" value="Unplaced"/>
</dbReference>
<dbReference type="Gene3D" id="3.30.30.30">
    <property type="match status" value="1"/>
</dbReference>
<evidence type="ECO:0000313" key="5">
    <source>
        <dbReference type="WBParaSite" id="PDA_v2.g15989.t1"/>
    </source>
</evidence>
<evidence type="ECO:0000313" key="4">
    <source>
        <dbReference type="Proteomes" id="UP000887578"/>
    </source>
</evidence>
<dbReference type="GO" id="GO:0005524">
    <property type="term" value="F:ATP binding"/>
    <property type="evidence" value="ECO:0007669"/>
    <property type="project" value="UniProtKB-KW"/>
</dbReference>
<dbReference type="PANTHER" id="PTHR19375">
    <property type="entry name" value="HEAT SHOCK PROTEIN 70KDA"/>
    <property type="match status" value="1"/>
</dbReference>
<dbReference type="WBParaSite" id="PDA_v2.g15989.t1">
    <property type="protein sequence ID" value="PDA_v2.g15989.t1"/>
    <property type="gene ID" value="PDA_v2.g15989"/>
</dbReference>
<dbReference type="Pfam" id="PF00012">
    <property type="entry name" value="HSP70"/>
    <property type="match status" value="1"/>
</dbReference>
<protein>
    <submittedName>
        <fullName evidence="5">Heat shock protein 70</fullName>
    </submittedName>
</protein>
<evidence type="ECO:0000256" key="2">
    <source>
        <dbReference type="ARBA" id="ARBA00022741"/>
    </source>
</evidence>
<dbReference type="SUPFAM" id="SSF53067">
    <property type="entry name" value="Actin-like ATPase domain"/>
    <property type="match status" value="2"/>
</dbReference>
<proteinExistence type="inferred from homology"/>
<organism evidence="4 5">
    <name type="scientific">Panagrolaimus davidi</name>
    <dbReference type="NCBI Taxonomy" id="227884"/>
    <lineage>
        <taxon>Eukaryota</taxon>
        <taxon>Metazoa</taxon>
        <taxon>Ecdysozoa</taxon>
        <taxon>Nematoda</taxon>
        <taxon>Chromadorea</taxon>
        <taxon>Rhabditida</taxon>
        <taxon>Tylenchina</taxon>
        <taxon>Panagrolaimomorpha</taxon>
        <taxon>Panagrolaimoidea</taxon>
        <taxon>Panagrolaimidae</taxon>
        <taxon>Panagrolaimus</taxon>
    </lineage>
</organism>
<sequence>MTECCAAVIRKNGPDFVVLGLTTNRTMPSYVAFDEKQPKCGQIVIDRMKHKCEYSVFDIKRIIGKNYEQISIDPFWPFKIIKQKENVFIEVETFNGKAIKSPEDVSAVLLSRMKVLTEEYQNTKLTDVVITIPAKFSNRQKQSLKSAAVLAGWTKIHFLPEPVAAAFAYFVETNIPNFSNILICDCGGGTVDICVSKLVDDQLQILNIDGDAYLGGRDFDNILFTHFNAVLKHKFGIDVSKNRKKYVLKQKCQDIKHKLSTEEEDW</sequence>